<sequence length="96" mass="10401">MLAHAISPNFGTPARARVALACIWLPANALTSFSEPTSRAALQLTLTPTPARDEGVQFGRQSVGNRGRAKFWLGELCPHPNSPLKPYMVLELSCQV</sequence>
<dbReference type="EMBL" id="GBRH01208926">
    <property type="protein sequence ID" value="JAD88969.1"/>
    <property type="molecule type" value="Transcribed_RNA"/>
</dbReference>
<reference evidence="1" key="2">
    <citation type="journal article" date="2015" name="Data Brief">
        <title>Shoot transcriptome of the giant reed, Arundo donax.</title>
        <authorList>
            <person name="Barrero R.A."/>
            <person name="Guerrero F.D."/>
            <person name="Moolhuijzen P."/>
            <person name="Goolsby J.A."/>
            <person name="Tidwell J."/>
            <person name="Bellgard S.E."/>
            <person name="Bellgard M.I."/>
        </authorList>
    </citation>
    <scope>NUCLEOTIDE SEQUENCE</scope>
    <source>
        <tissue evidence="1">Shoot tissue taken approximately 20 cm above the soil surface</tissue>
    </source>
</reference>
<reference evidence="1" key="1">
    <citation type="submission" date="2014-09" db="EMBL/GenBank/DDBJ databases">
        <authorList>
            <person name="Magalhaes I.L.F."/>
            <person name="Oliveira U."/>
            <person name="Santos F.R."/>
            <person name="Vidigal T.H.D.A."/>
            <person name="Brescovit A.D."/>
            <person name="Santos A.J."/>
        </authorList>
    </citation>
    <scope>NUCLEOTIDE SEQUENCE</scope>
    <source>
        <tissue evidence="1">Shoot tissue taken approximately 20 cm above the soil surface</tissue>
    </source>
</reference>
<evidence type="ECO:0000313" key="1">
    <source>
        <dbReference type="EMBL" id="JAD88969.1"/>
    </source>
</evidence>
<dbReference type="AlphaFoldDB" id="A0A0A9DK39"/>
<name>A0A0A9DK39_ARUDO</name>
<organism evidence="1">
    <name type="scientific">Arundo donax</name>
    <name type="common">Giant reed</name>
    <name type="synonym">Donax arundinaceus</name>
    <dbReference type="NCBI Taxonomy" id="35708"/>
    <lineage>
        <taxon>Eukaryota</taxon>
        <taxon>Viridiplantae</taxon>
        <taxon>Streptophyta</taxon>
        <taxon>Embryophyta</taxon>
        <taxon>Tracheophyta</taxon>
        <taxon>Spermatophyta</taxon>
        <taxon>Magnoliopsida</taxon>
        <taxon>Liliopsida</taxon>
        <taxon>Poales</taxon>
        <taxon>Poaceae</taxon>
        <taxon>PACMAD clade</taxon>
        <taxon>Arundinoideae</taxon>
        <taxon>Arundineae</taxon>
        <taxon>Arundo</taxon>
    </lineage>
</organism>
<accession>A0A0A9DK39</accession>
<proteinExistence type="predicted"/>
<protein>
    <submittedName>
        <fullName evidence="1">Uncharacterized protein</fullName>
    </submittedName>
</protein>